<evidence type="ECO:0000259" key="1">
    <source>
        <dbReference type="PROSITE" id="PS51186"/>
    </source>
</evidence>
<dbReference type="EMBL" id="CP136051">
    <property type="protein sequence ID" value="WOK08573.1"/>
    <property type="molecule type" value="Genomic_DNA"/>
</dbReference>
<dbReference type="PANTHER" id="PTHR41368:SF1">
    <property type="entry name" value="PROTEIN YGHO"/>
    <property type="match status" value="1"/>
</dbReference>
<organism evidence="2 3">
    <name type="scientific">Imperialibacter roseus</name>
    <dbReference type="NCBI Taxonomy" id="1324217"/>
    <lineage>
        <taxon>Bacteria</taxon>
        <taxon>Pseudomonadati</taxon>
        <taxon>Bacteroidota</taxon>
        <taxon>Cytophagia</taxon>
        <taxon>Cytophagales</taxon>
        <taxon>Flammeovirgaceae</taxon>
        <taxon>Imperialibacter</taxon>
    </lineage>
</organism>
<dbReference type="Proteomes" id="UP001302349">
    <property type="component" value="Chromosome"/>
</dbReference>
<name>A0ABZ0IW19_9BACT</name>
<dbReference type="PANTHER" id="PTHR41368">
    <property type="entry name" value="PROTEIN YGHO"/>
    <property type="match status" value="1"/>
</dbReference>
<sequence length="376" mass="43687">MSIEIREVKTSKDLKAFIKFPFRLYKNHPYWVPPLVQFEESTLSKDKNPAFEYCSAAYFLAYKGDEIAGRIAGILHGTELQEKALVRFGWVDFIDDREVSKKLIEAVEDWAKSKNVKAIHGPMGFTDLDFEGTLIDGFEEIATQATIYNYPYYKEHFEALGFEKACDWVEARGAVPREIPRRLKRTAEIVEGRFKFKVKEFKTNKEMLVYANSIFEILNESYADLYGYYPLTQAQIDYYVKLYFDLVRKEYVSVVVNDKDKAIGFAICFPSFSKAFQKAKGSLFPFGFYHVLKDFYFNKTLDMFLIGVRPEYQKLGANVLIFRSMLDNFIKTGATDVMTGPMLEENFNVLNLWNDYTGEGNRLAIRRRCFIKPIQA</sequence>
<evidence type="ECO:0000313" key="2">
    <source>
        <dbReference type="EMBL" id="WOK08573.1"/>
    </source>
</evidence>
<protein>
    <recommendedName>
        <fullName evidence="1">N-acetyltransferase domain-containing protein</fullName>
    </recommendedName>
</protein>
<dbReference type="InterPro" id="IPR000182">
    <property type="entry name" value="GNAT_dom"/>
</dbReference>
<dbReference type="PROSITE" id="PS51186">
    <property type="entry name" value="GNAT"/>
    <property type="match status" value="1"/>
</dbReference>
<dbReference type="Gene3D" id="3.40.630.30">
    <property type="match status" value="1"/>
</dbReference>
<dbReference type="SUPFAM" id="SSF55729">
    <property type="entry name" value="Acyl-CoA N-acyltransferases (Nat)"/>
    <property type="match status" value="1"/>
</dbReference>
<keyword evidence="3" id="KW-1185">Reference proteome</keyword>
<reference evidence="2 3" key="1">
    <citation type="journal article" date="2023" name="Microbiol. Resour. Announc.">
        <title>Complete Genome Sequence of Imperialibacter roseus strain P4T.</title>
        <authorList>
            <person name="Tizabi D.R."/>
            <person name="Bachvaroff T."/>
            <person name="Hill R.T."/>
        </authorList>
    </citation>
    <scope>NUCLEOTIDE SEQUENCE [LARGE SCALE GENOMIC DNA]</scope>
    <source>
        <strain evidence="2 3">P4T</strain>
    </source>
</reference>
<dbReference type="RefSeq" id="WP_317491210.1">
    <property type="nucleotide sequence ID" value="NZ_CP136051.1"/>
</dbReference>
<evidence type="ECO:0000313" key="3">
    <source>
        <dbReference type="Proteomes" id="UP001302349"/>
    </source>
</evidence>
<dbReference type="InterPro" id="IPR039968">
    <property type="entry name" value="BcerS-like"/>
</dbReference>
<dbReference type="InterPro" id="IPR016181">
    <property type="entry name" value="Acyl_CoA_acyltransferase"/>
</dbReference>
<gene>
    <name evidence="2" type="ORF">RT717_07985</name>
</gene>
<feature type="domain" description="N-acetyltransferase" evidence="1">
    <location>
        <begin position="3"/>
        <end position="182"/>
    </location>
</feature>
<proteinExistence type="predicted"/>
<accession>A0ABZ0IW19</accession>